<name>A0AAE0RL68_9BIVA</name>
<evidence type="ECO:0000256" key="8">
    <source>
        <dbReference type="ARBA" id="ARBA00022448"/>
    </source>
</evidence>
<comment type="cofactor">
    <cofactor evidence="1">
        <name>heme</name>
        <dbReference type="ChEBI" id="CHEBI:30413"/>
    </cofactor>
</comment>
<comment type="subunit">
    <text evidence="5">Component of the cytochrome c oxidase (complex IV, CIV), a multisubunit enzyme composed of a catalytic core of 3 subunits and several supernumerary subunits. The complex exists as a monomer or a dimer and forms supercomplexes (SCs) in the inner mitochondrial membrane with ubiquinol-cytochrome c oxidoreductase (cytochrome b-c1 complex, complex III, CIII).</text>
</comment>
<reference evidence="24" key="2">
    <citation type="journal article" date="2021" name="Genome Biol. Evol.">
        <title>Developing a high-quality reference genome for a parasitic bivalve with doubly uniparental inheritance (Bivalvia: Unionida).</title>
        <authorList>
            <person name="Smith C.H."/>
        </authorList>
    </citation>
    <scope>NUCLEOTIDE SEQUENCE</scope>
    <source>
        <strain evidence="24">CHS0354</strain>
        <tissue evidence="24">Mantle</tissue>
    </source>
</reference>
<comment type="function">
    <text evidence="21">Component of the cytochrome c oxidase, the last enzyme in the mitochondrial electron transport chain which drives oxidative phosphorylation. The respiratory chain contains 3 multisubunit complexes succinate dehydrogenase (complex II, CII), ubiquinol-cytochrome c oxidoreductase (cytochrome b-c1 complex, complex III, CIII) and cytochrome c oxidase (complex IV, CIV), that cooperate to transfer electrons derived from NADH and succinate to molecular oxygen, creating an electrochemical gradient over the inner membrane that drives transmembrane transport and the ATP synthase. Cytochrome c oxidase is the component of the respiratory chain that catalyzes the reduction of oxygen to water. Electrons originating from reduced cytochrome c in the intermembrane space (IMS) are transferred via the dinuclear copper A center (CU(A)) of subunit 2 and heme A of subunit 1 to the active site in subunit 1, a binuclear center (BNC) formed by heme A3 and copper B (CU(B)). The BNC reduces molecular oxygen to 2 water molecules using 4 electrons from cytochrome c in the IMS and 4 protons from the mitochondrial matrix.</text>
</comment>
<keyword evidence="12 21" id="KW-0812">Transmembrane</keyword>
<dbReference type="GO" id="GO:0020037">
    <property type="term" value="F:heme binding"/>
    <property type="evidence" value="ECO:0007669"/>
    <property type="project" value="InterPro"/>
</dbReference>
<feature type="transmembrane region" description="Helical" evidence="22">
    <location>
        <begin position="283"/>
        <end position="304"/>
    </location>
</feature>
<keyword evidence="21" id="KW-0496">Mitochondrion</keyword>
<evidence type="ECO:0000259" key="23">
    <source>
        <dbReference type="PROSITE" id="PS50855"/>
    </source>
</evidence>
<evidence type="ECO:0000256" key="5">
    <source>
        <dbReference type="ARBA" id="ARBA00011164"/>
    </source>
</evidence>
<evidence type="ECO:0000256" key="1">
    <source>
        <dbReference type="ARBA" id="ARBA00001971"/>
    </source>
</evidence>
<feature type="transmembrane region" description="Helical" evidence="22">
    <location>
        <begin position="425"/>
        <end position="447"/>
    </location>
</feature>
<dbReference type="PROSITE" id="PS50855">
    <property type="entry name" value="COX1"/>
    <property type="match status" value="1"/>
</dbReference>
<feature type="transmembrane region" description="Helical" evidence="22">
    <location>
        <begin position="590"/>
        <end position="610"/>
    </location>
</feature>
<dbReference type="GO" id="GO:0015990">
    <property type="term" value="P:electron transport coupled proton transport"/>
    <property type="evidence" value="ECO:0007669"/>
    <property type="project" value="InterPro"/>
</dbReference>
<keyword evidence="18 21" id="KW-0186">Copper</keyword>
<feature type="domain" description="Cytochrome oxidase subunit I profile" evidence="23">
    <location>
        <begin position="24"/>
        <end position="530"/>
    </location>
</feature>
<feature type="transmembrane region" description="Helical" evidence="22">
    <location>
        <begin position="162"/>
        <end position="188"/>
    </location>
</feature>
<comment type="caution">
    <text evidence="24">The sequence shown here is derived from an EMBL/GenBank/DDBJ whole genome shotgun (WGS) entry which is preliminary data.</text>
</comment>
<evidence type="ECO:0000256" key="9">
    <source>
        <dbReference type="ARBA" id="ARBA00022475"/>
    </source>
</evidence>
<feature type="transmembrane region" description="Helical" evidence="22">
    <location>
        <begin position="75"/>
        <end position="102"/>
    </location>
</feature>
<feature type="transmembrane region" description="Helical" evidence="22">
    <location>
        <begin position="114"/>
        <end position="135"/>
    </location>
</feature>
<proteinExistence type="inferred from homology"/>
<dbReference type="Pfam" id="PF00115">
    <property type="entry name" value="COX1"/>
    <property type="match status" value="1"/>
</dbReference>
<evidence type="ECO:0000256" key="6">
    <source>
        <dbReference type="ARBA" id="ARBA00012949"/>
    </source>
</evidence>
<evidence type="ECO:0000256" key="7">
    <source>
        <dbReference type="ARBA" id="ARBA00015947"/>
    </source>
</evidence>
<dbReference type="PRINTS" id="PR01165">
    <property type="entry name" value="CYCOXIDASEI"/>
</dbReference>
<evidence type="ECO:0000256" key="2">
    <source>
        <dbReference type="ARBA" id="ARBA00004651"/>
    </source>
</evidence>
<dbReference type="PROSITE" id="PS00077">
    <property type="entry name" value="COX1_CUB"/>
    <property type="match status" value="1"/>
</dbReference>
<dbReference type="InterPro" id="IPR023615">
    <property type="entry name" value="Cyt_c_Oxase_su1_BS"/>
</dbReference>
<feature type="transmembrane region" description="Helical" evidence="22">
    <location>
        <begin position="393"/>
        <end position="413"/>
    </location>
</feature>
<keyword evidence="17 21" id="KW-0408">Iron</keyword>
<dbReference type="EC" id="7.1.1.9" evidence="6 21"/>
<keyword evidence="21" id="KW-0999">Mitochondrion inner membrane</keyword>
<keyword evidence="19 21" id="KW-0472">Membrane</keyword>
<dbReference type="GO" id="GO:0005743">
    <property type="term" value="C:mitochondrial inner membrane"/>
    <property type="evidence" value="ECO:0007669"/>
    <property type="project" value="UniProtKB-SubCell"/>
</dbReference>
<evidence type="ECO:0000256" key="4">
    <source>
        <dbReference type="ARBA" id="ARBA00009578"/>
    </source>
</evidence>
<evidence type="ECO:0000256" key="14">
    <source>
        <dbReference type="ARBA" id="ARBA00022967"/>
    </source>
</evidence>
<evidence type="ECO:0000256" key="15">
    <source>
        <dbReference type="ARBA" id="ARBA00022982"/>
    </source>
</evidence>
<evidence type="ECO:0000256" key="19">
    <source>
        <dbReference type="ARBA" id="ARBA00023136"/>
    </source>
</evidence>
<comment type="pathway">
    <text evidence="3 21">Energy metabolism; oxidative phosphorylation.</text>
</comment>
<evidence type="ECO:0000256" key="13">
    <source>
        <dbReference type="ARBA" id="ARBA00022723"/>
    </source>
</evidence>
<keyword evidence="14" id="KW-1278">Translocase</keyword>
<evidence type="ECO:0000256" key="10">
    <source>
        <dbReference type="ARBA" id="ARBA00022617"/>
    </source>
</evidence>
<keyword evidence="13 21" id="KW-0479">Metal-binding</keyword>
<dbReference type="NCBIfam" id="TIGR02891">
    <property type="entry name" value="CtaD_CoxA"/>
    <property type="match status" value="1"/>
</dbReference>
<comment type="similarity">
    <text evidence="4 21">Belongs to the heme-copper respiratory oxidase family.</text>
</comment>
<keyword evidence="25" id="KW-1185">Reference proteome</keyword>
<keyword evidence="11 21" id="KW-0679">Respiratory chain</keyword>
<evidence type="ECO:0000256" key="3">
    <source>
        <dbReference type="ARBA" id="ARBA00004673"/>
    </source>
</evidence>
<gene>
    <name evidence="24" type="ORF">CHS0354_030103</name>
</gene>
<evidence type="ECO:0000256" key="18">
    <source>
        <dbReference type="ARBA" id="ARBA00023008"/>
    </source>
</evidence>
<dbReference type="PANTHER" id="PTHR10422:SF18">
    <property type="entry name" value="CYTOCHROME C OXIDASE SUBUNIT 1"/>
    <property type="match status" value="1"/>
</dbReference>
<keyword evidence="15 21" id="KW-0249">Electron transport</keyword>
<comment type="subcellular location">
    <subcellularLocation>
        <location evidence="2">Cell membrane</location>
        <topology evidence="2">Multi-pass membrane protein</topology>
    </subcellularLocation>
    <subcellularLocation>
        <location evidence="21">Mitochondrion inner membrane</location>
        <topology evidence="21">Multi-pass membrane protein</topology>
    </subcellularLocation>
</comment>
<feature type="transmembrane region" description="Helical" evidence="22">
    <location>
        <begin position="35"/>
        <end position="55"/>
    </location>
</feature>
<dbReference type="AlphaFoldDB" id="A0AAE0RL68"/>
<feature type="transmembrane region" description="Helical" evidence="22">
    <location>
        <begin position="353"/>
        <end position="373"/>
    </location>
</feature>
<evidence type="ECO:0000256" key="20">
    <source>
        <dbReference type="ARBA" id="ARBA00047816"/>
    </source>
</evidence>
<feature type="transmembrane region" description="Helical" evidence="22">
    <location>
        <begin position="247"/>
        <end position="271"/>
    </location>
</feature>
<keyword evidence="9" id="KW-1003">Cell membrane</keyword>
<evidence type="ECO:0000313" key="25">
    <source>
        <dbReference type="Proteomes" id="UP001195483"/>
    </source>
</evidence>
<dbReference type="SUPFAM" id="SSF81442">
    <property type="entry name" value="Cytochrome c oxidase subunit I-like"/>
    <property type="match status" value="1"/>
</dbReference>
<dbReference type="Proteomes" id="UP001195483">
    <property type="component" value="Unassembled WGS sequence"/>
</dbReference>
<dbReference type="InterPro" id="IPR000883">
    <property type="entry name" value="Cyt_C_Oxase_1"/>
</dbReference>
<dbReference type="FunFam" id="1.20.210.10:FF:000006">
    <property type="entry name" value="Cytochrome c oxidase subunit 1"/>
    <property type="match status" value="1"/>
</dbReference>
<evidence type="ECO:0000256" key="22">
    <source>
        <dbReference type="SAM" id="Phobius"/>
    </source>
</evidence>
<feature type="transmembrane region" description="Helical" evidence="22">
    <location>
        <begin position="316"/>
        <end position="341"/>
    </location>
</feature>
<keyword evidence="16 22" id="KW-1133">Transmembrane helix</keyword>
<feature type="transmembrane region" description="Helical" evidence="22">
    <location>
        <begin position="200"/>
        <end position="227"/>
    </location>
</feature>
<sequence>MSSASVSASQHKAPNYPASGLLSWLVTVDHKRIGVLYLLSALVFMIFGGIESLMIRTQLWSPFNDLYTGMTYNQIFTMHGTTMIFLVVMPLNAAFFNLLIPLQIGARDVAFPRLNAFTYWIFLFGGILLHVSFFFGSMPDVGWFGYANISSKTYLPTVGGDFWGLSLQILGLSTLVASFNFFVTIVNMRAPGMTFMRMPLFTWTALITQVLIILSFPVITVGLAMLMFDRTFGTNFFNPAYGGDVLLWQHIFWVFGHPEVYILILPPFGYVSEILPTFSRKTIFGYAVMVFSTCAIAFLGFTVWAHHMFTVGMGAWANAIFATATMAIAIPTGVKIFNWLFTMWNGSISVRVPWLYAVGFILMFTIGGVTGVMHASVPVDTQHQDSYFVVGHFHYVLIGGALMGIIGAVYYWYPKLFGRMLNEKIGVWQFVLLLIGMNITFMSFHFLGLEGMPRRYYTYTPDQAITFWNRAATVGAYIQAVSFVLFFFNIFITMRKPIGTEADPWNARTLEWSISSPPPEFNFYKIPQVESLDDFWHKKQKIGQSAIETLTGNEHVHLPNPSWKPFSAASALMLLPIGILMYGSHLVVPAVVFMAAGLLMFIWQSIAWALEPAE</sequence>
<evidence type="ECO:0000313" key="24">
    <source>
        <dbReference type="EMBL" id="KAK3575771.1"/>
    </source>
</evidence>
<dbReference type="GO" id="GO:0004129">
    <property type="term" value="F:cytochrome-c oxidase activity"/>
    <property type="evidence" value="ECO:0007669"/>
    <property type="project" value="UniProtKB-EC"/>
</dbReference>
<evidence type="ECO:0000256" key="16">
    <source>
        <dbReference type="ARBA" id="ARBA00022989"/>
    </source>
</evidence>
<accession>A0AAE0RL68</accession>
<evidence type="ECO:0000256" key="21">
    <source>
        <dbReference type="RuleBase" id="RU000369"/>
    </source>
</evidence>
<keyword evidence="8 21" id="KW-0813">Transport</keyword>
<dbReference type="Gene3D" id="1.20.210.10">
    <property type="entry name" value="Cytochrome c oxidase-like, subunit I domain"/>
    <property type="match status" value="1"/>
</dbReference>
<dbReference type="GO" id="GO:0005886">
    <property type="term" value="C:plasma membrane"/>
    <property type="evidence" value="ECO:0007669"/>
    <property type="project" value="UniProtKB-SubCell"/>
</dbReference>
<dbReference type="Gene3D" id="1.10.287.70">
    <property type="match status" value="1"/>
</dbReference>
<dbReference type="InterPro" id="IPR014241">
    <property type="entry name" value="Cyt_c_oxidase_su1_bac"/>
</dbReference>
<evidence type="ECO:0000256" key="12">
    <source>
        <dbReference type="ARBA" id="ARBA00022692"/>
    </source>
</evidence>
<dbReference type="EMBL" id="JAEAOA010001795">
    <property type="protein sequence ID" value="KAK3575771.1"/>
    <property type="molecule type" value="Genomic_DNA"/>
</dbReference>
<reference evidence="24" key="1">
    <citation type="journal article" date="2021" name="Genome Biol. Evol.">
        <title>A High-Quality Reference Genome for a Parasitic Bivalve with Doubly Uniparental Inheritance (Bivalvia: Unionida).</title>
        <authorList>
            <person name="Smith C.H."/>
        </authorList>
    </citation>
    <scope>NUCLEOTIDE SEQUENCE</scope>
    <source>
        <strain evidence="24">CHS0354</strain>
    </source>
</reference>
<evidence type="ECO:0000256" key="11">
    <source>
        <dbReference type="ARBA" id="ARBA00022660"/>
    </source>
</evidence>
<evidence type="ECO:0000256" key="17">
    <source>
        <dbReference type="ARBA" id="ARBA00023004"/>
    </source>
</evidence>
<dbReference type="GO" id="GO:0009060">
    <property type="term" value="P:aerobic respiration"/>
    <property type="evidence" value="ECO:0007669"/>
    <property type="project" value="InterPro"/>
</dbReference>
<protein>
    <recommendedName>
        <fullName evidence="7 21">Cytochrome c oxidase subunit 1</fullName>
        <ecNumber evidence="6 21">7.1.1.9</ecNumber>
    </recommendedName>
</protein>
<organism evidence="24 25">
    <name type="scientific">Potamilus streckersoni</name>
    <dbReference type="NCBI Taxonomy" id="2493646"/>
    <lineage>
        <taxon>Eukaryota</taxon>
        <taxon>Metazoa</taxon>
        <taxon>Spiralia</taxon>
        <taxon>Lophotrochozoa</taxon>
        <taxon>Mollusca</taxon>
        <taxon>Bivalvia</taxon>
        <taxon>Autobranchia</taxon>
        <taxon>Heteroconchia</taxon>
        <taxon>Palaeoheterodonta</taxon>
        <taxon>Unionida</taxon>
        <taxon>Unionoidea</taxon>
        <taxon>Unionidae</taxon>
        <taxon>Ambleminae</taxon>
        <taxon>Lampsilini</taxon>
        <taxon>Potamilus</taxon>
    </lineage>
</organism>
<comment type="catalytic activity">
    <reaction evidence="20 21">
        <text>4 Fe(II)-[cytochrome c] + O2 + 8 H(+)(in) = 4 Fe(III)-[cytochrome c] + 2 H2O + 4 H(+)(out)</text>
        <dbReference type="Rhea" id="RHEA:11436"/>
        <dbReference type="Rhea" id="RHEA-COMP:10350"/>
        <dbReference type="Rhea" id="RHEA-COMP:14399"/>
        <dbReference type="ChEBI" id="CHEBI:15377"/>
        <dbReference type="ChEBI" id="CHEBI:15378"/>
        <dbReference type="ChEBI" id="CHEBI:15379"/>
        <dbReference type="ChEBI" id="CHEBI:29033"/>
        <dbReference type="ChEBI" id="CHEBI:29034"/>
        <dbReference type="EC" id="7.1.1.9"/>
    </reaction>
</comment>
<dbReference type="InterPro" id="IPR036927">
    <property type="entry name" value="Cyt_c_oxase-like_su1_sf"/>
</dbReference>
<dbReference type="PANTHER" id="PTHR10422">
    <property type="entry name" value="CYTOCHROME C OXIDASE SUBUNIT 1"/>
    <property type="match status" value="1"/>
</dbReference>
<feature type="transmembrane region" description="Helical" evidence="22">
    <location>
        <begin position="467"/>
        <end position="488"/>
    </location>
</feature>
<dbReference type="InterPro" id="IPR023616">
    <property type="entry name" value="Cyt_c_oxase-like_su1_dom"/>
</dbReference>
<reference evidence="24" key="3">
    <citation type="submission" date="2023-05" db="EMBL/GenBank/DDBJ databases">
        <authorList>
            <person name="Smith C.H."/>
        </authorList>
    </citation>
    <scope>NUCLEOTIDE SEQUENCE</scope>
    <source>
        <strain evidence="24">CHS0354</strain>
        <tissue evidence="24">Mantle</tissue>
    </source>
</reference>
<dbReference type="GO" id="GO:0022904">
    <property type="term" value="P:respiratory electron transport chain"/>
    <property type="evidence" value="ECO:0007669"/>
    <property type="project" value="TreeGrafter"/>
</dbReference>
<keyword evidence="10 21" id="KW-0349">Heme</keyword>
<dbReference type="GO" id="GO:0046872">
    <property type="term" value="F:metal ion binding"/>
    <property type="evidence" value="ECO:0007669"/>
    <property type="project" value="UniProtKB-KW"/>
</dbReference>